<keyword evidence="5" id="KW-1185">Reference proteome</keyword>
<accession>Q2Y9T0</accession>
<dbReference type="SUPFAM" id="SSF52317">
    <property type="entry name" value="Class I glutamine amidotransferase-like"/>
    <property type="match status" value="1"/>
</dbReference>
<evidence type="ECO:0000313" key="4">
    <source>
        <dbReference type="EMBL" id="SEF88237.1"/>
    </source>
</evidence>
<dbReference type="EMBL" id="CP000103">
    <property type="protein sequence ID" value="ABB74491.1"/>
    <property type="molecule type" value="Genomic_DNA"/>
</dbReference>
<dbReference type="eggNOG" id="COG0693">
    <property type="taxonomic scope" value="Bacteria"/>
</dbReference>
<reference evidence="3" key="1">
    <citation type="submission" date="2005-08" db="EMBL/GenBank/DDBJ databases">
        <title>Complete sequence of Chromosome 1 of Nitrosospira multiformis ATCC 25196.</title>
        <authorList>
            <consortium name="US DOE Joint Genome Institute"/>
            <person name="Copeland A."/>
            <person name="Lucas S."/>
            <person name="Lapidus A."/>
            <person name="Barry K."/>
            <person name="Detter J.C."/>
            <person name="Glavina T."/>
            <person name="Hammon N."/>
            <person name="Israni S."/>
            <person name="Pitluck S."/>
            <person name="Chain P."/>
            <person name="Malfatti S."/>
            <person name="Shin M."/>
            <person name="Vergez L."/>
            <person name="Schmutz J."/>
            <person name="Larimer F."/>
            <person name="Land M."/>
            <person name="Hauser L."/>
            <person name="Kyrpides N."/>
            <person name="Lykidis A."/>
            <person name="Richardson P."/>
        </authorList>
    </citation>
    <scope>NUCLEOTIDE SEQUENCE</scope>
    <source>
        <strain evidence="3">ATCC 25196</strain>
    </source>
</reference>
<dbReference type="AlphaFoldDB" id="Q2Y9T0"/>
<evidence type="ECO:0000313" key="3">
    <source>
        <dbReference type="EMBL" id="ABB74491.1"/>
    </source>
</evidence>
<dbReference type="HOGENOM" id="CLU_152522_0_0_4"/>
<dbReference type="Gene3D" id="3.40.50.880">
    <property type="match status" value="1"/>
</dbReference>
<dbReference type="KEGG" id="nmu:Nmul_A1188"/>
<dbReference type="Proteomes" id="UP000236751">
    <property type="component" value="Unassembled WGS sequence"/>
</dbReference>
<organism evidence="3 5">
    <name type="scientific">Nitrosospira multiformis (strain ATCC 25196 / NCIMB 11849 / C 71)</name>
    <dbReference type="NCBI Taxonomy" id="323848"/>
    <lineage>
        <taxon>Bacteria</taxon>
        <taxon>Pseudomonadati</taxon>
        <taxon>Pseudomonadota</taxon>
        <taxon>Betaproteobacteria</taxon>
        <taxon>Nitrosomonadales</taxon>
        <taxon>Nitrosomonadaceae</taxon>
        <taxon>Nitrosospira</taxon>
    </lineage>
</organism>
<protein>
    <submittedName>
        <fullName evidence="4">DJ-1/PfpI family protein</fullName>
    </submittedName>
    <submittedName>
        <fullName evidence="3">Transcriptional regulator containing an amidase domain and an AraC-type DNA-binding HTH domain-like protein</fullName>
    </submittedName>
</protein>
<dbReference type="InterPro" id="IPR002818">
    <property type="entry name" value="DJ-1/PfpI"/>
</dbReference>
<dbReference type="InterPro" id="IPR052158">
    <property type="entry name" value="INH-QAR"/>
</dbReference>
<feature type="transmembrane region" description="Helical" evidence="1">
    <location>
        <begin position="106"/>
        <end position="126"/>
    </location>
</feature>
<proteinExistence type="predicted"/>
<dbReference type="STRING" id="323848.Nmul_A1188"/>
<feature type="domain" description="DJ-1/PfpI" evidence="2">
    <location>
        <begin position="16"/>
        <end position="122"/>
    </location>
</feature>
<evidence type="ECO:0000256" key="1">
    <source>
        <dbReference type="SAM" id="Phobius"/>
    </source>
</evidence>
<dbReference type="Proteomes" id="UP000002718">
    <property type="component" value="Chromosome"/>
</dbReference>
<dbReference type="PANTHER" id="PTHR43130">
    <property type="entry name" value="ARAC-FAMILY TRANSCRIPTIONAL REGULATOR"/>
    <property type="match status" value="1"/>
</dbReference>
<keyword evidence="3" id="KW-0238">DNA-binding</keyword>
<name>Q2Y9T0_NITMU</name>
<reference evidence="3 5" key="3">
    <citation type="journal article" date="2008" name="Appl. Environ. Microbiol.">
        <title>Complete genome sequence of Nitrosospira multiformis, an ammonia-oxidizing bacterium from the soil environment.</title>
        <authorList>
            <person name="Norton J.M."/>
            <person name="Klotz M.G."/>
            <person name="Stein L.Y."/>
            <person name="Arp D.J."/>
            <person name="Bottomley P.J."/>
            <person name="Chain P.S."/>
            <person name="Hauser L.J."/>
            <person name="Land M.L."/>
            <person name="Larimer F.W."/>
            <person name="Shin M.W."/>
            <person name="Starkenburg S.R."/>
        </authorList>
    </citation>
    <scope>NUCLEOTIDE SEQUENCE [LARGE SCALE GENOMIC DNA]</scope>
    <source>
        <strain evidence="3">ATCC 25196</strain>
        <strain evidence="5">ATCC 25196 / NCIMB 11849 / C 71</strain>
    </source>
</reference>
<keyword evidence="1" id="KW-1133">Transmembrane helix</keyword>
<evidence type="ECO:0000259" key="2">
    <source>
        <dbReference type="Pfam" id="PF01965"/>
    </source>
</evidence>
<keyword evidence="1" id="KW-0472">Membrane</keyword>
<feature type="transmembrane region" description="Helical" evidence="1">
    <location>
        <begin position="12"/>
        <end position="33"/>
    </location>
</feature>
<dbReference type="Pfam" id="PF01965">
    <property type="entry name" value="DJ-1_PfpI"/>
    <property type="match status" value="1"/>
</dbReference>
<gene>
    <name evidence="3" type="ordered locus">Nmul_A1188</name>
    <name evidence="4" type="ORF">SAMN05216403_1137</name>
</gene>
<dbReference type="InterPro" id="IPR029062">
    <property type="entry name" value="Class_I_gatase-like"/>
</dbReference>
<sequence>MGPIGRYPGRKVPLQIAFLLYPGVTALDVVGSWEVLSRMPDTEIRFVGKEAGPVMSEGDALLLGAAYTLTETLSPDIVVVPGGLTTPRQMVDDEVLAWLRKVHQTTIWTISVCTGALILAWTIACLSTSVDSFPKLPGGA</sequence>
<evidence type="ECO:0000313" key="6">
    <source>
        <dbReference type="Proteomes" id="UP000236751"/>
    </source>
</evidence>
<reference evidence="4 6" key="4">
    <citation type="submission" date="2016-10" db="EMBL/GenBank/DDBJ databases">
        <authorList>
            <person name="de Groot N.N."/>
        </authorList>
    </citation>
    <scope>NUCLEOTIDE SEQUENCE [LARGE SCALE GENOMIC DNA]</scope>
    <source>
        <strain evidence="4 6">Nl13</strain>
    </source>
</reference>
<dbReference type="GO" id="GO:0006355">
    <property type="term" value="P:regulation of DNA-templated transcription"/>
    <property type="evidence" value="ECO:0007669"/>
    <property type="project" value="TreeGrafter"/>
</dbReference>
<dbReference type="EMBL" id="FNVK01000013">
    <property type="protein sequence ID" value="SEF88237.1"/>
    <property type="molecule type" value="Genomic_DNA"/>
</dbReference>
<dbReference type="PANTHER" id="PTHR43130:SF2">
    <property type="entry name" value="DJ-1_PFPI DOMAIN-CONTAINING PROTEIN"/>
    <property type="match status" value="1"/>
</dbReference>
<evidence type="ECO:0000313" key="5">
    <source>
        <dbReference type="Proteomes" id="UP000002718"/>
    </source>
</evidence>
<reference evidence="5" key="2">
    <citation type="submission" date="2005-08" db="EMBL/GenBank/DDBJ databases">
        <title>Complete sequence of chromosome 1 of Nitrosospira multiformis ATCC 25196.</title>
        <authorList>
            <person name="Copeland A."/>
            <person name="Lucas S."/>
            <person name="Lapidus A."/>
            <person name="Barry K."/>
            <person name="Detter J.C."/>
            <person name="Glavina T."/>
            <person name="Hammon N."/>
            <person name="Israni S."/>
            <person name="Pitluck S."/>
            <person name="Chain P."/>
            <person name="Malfatti S."/>
            <person name="Shin M."/>
            <person name="Vergez L."/>
            <person name="Schmutz J."/>
            <person name="Larimer F."/>
            <person name="Land M."/>
            <person name="Hauser L."/>
            <person name="Kyrpides N."/>
            <person name="Lykidis A."/>
            <person name="Richardson P."/>
        </authorList>
    </citation>
    <scope>NUCLEOTIDE SEQUENCE [LARGE SCALE GENOMIC DNA]</scope>
    <source>
        <strain evidence="5">ATCC 25196 / NCIMB 11849 / C 71</strain>
    </source>
</reference>
<dbReference type="GO" id="GO:0003677">
    <property type="term" value="F:DNA binding"/>
    <property type="evidence" value="ECO:0007669"/>
    <property type="project" value="UniProtKB-KW"/>
</dbReference>
<keyword evidence="1" id="KW-0812">Transmembrane</keyword>